<comment type="subcellular location">
    <subcellularLocation>
        <location evidence="1">Membrane</location>
        <topology evidence="1">Multi-pass membrane protein</topology>
    </subcellularLocation>
</comment>
<evidence type="ECO:0000256" key="4">
    <source>
        <dbReference type="ARBA" id="ARBA00022989"/>
    </source>
</evidence>
<organism evidence="10 11">
    <name type="scientific">Ladona fulva</name>
    <name type="common">Scarce chaser dragonfly</name>
    <name type="synonym">Libellula fulva</name>
    <dbReference type="NCBI Taxonomy" id="123851"/>
    <lineage>
        <taxon>Eukaryota</taxon>
        <taxon>Metazoa</taxon>
        <taxon>Ecdysozoa</taxon>
        <taxon>Arthropoda</taxon>
        <taxon>Hexapoda</taxon>
        <taxon>Insecta</taxon>
        <taxon>Pterygota</taxon>
        <taxon>Palaeoptera</taxon>
        <taxon>Odonata</taxon>
        <taxon>Epiprocta</taxon>
        <taxon>Anisoptera</taxon>
        <taxon>Libelluloidea</taxon>
        <taxon>Libellulidae</taxon>
        <taxon>Ladona</taxon>
    </lineage>
</organism>
<keyword evidence="6 7" id="KW-0012">Acyltransferase</keyword>
<keyword evidence="2 7" id="KW-0808">Transferase</keyword>
<protein>
    <recommendedName>
        <fullName evidence="7">Palmitoyltransferase</fullName>
        <ecNumber evidence="7">2.3.1.225</ecNumber>
    </recommendedName>
</protein>
<dbReference type="InterPro" id="IPR001594">
    <property type="entry name" value="Palmitoyltrfase_DHHC"/>
</dbReference>
<dbReference type="PANTHER" id="PTHR12246">
    <property type="entry name" value="PALMITOYLTRANSFERASE ZDHHC16"/>
    <property type="match status" value="1"/>
</dbReference>
<evidence type="ECO:0000256" key="6">
    <source>
        <dbReference type="ARBA" id="ARBA00023315"/>
    </source>
</evidence>
<dbReference type="InterPro" id="IPR039859">
    <property type="entry name" value="PFA4/ZDH16/20/ERF2-like"/>
</dbReference>
<dbReference type="EMBL" id="KZ308356">
    <property type="protein sequence ID" value="KAG8228022.1"/>
    <property type="molecule type" value="Genomic_DNA"/>
</dbReference>
<accession>A0A8K0P014</accession>
<name>A0A8K0P014_LADFU</name>
<dbReference type="Proteomes" id="UP000792457">
    <property type="component" value="Unassembled WGS sequence"/>
</dbReference>
<dbReference type="GO" id="GO:0016020">
    <property type="term" value="C:membrane"/>
    <property type="evidence" value="ECO:0007669"/>
    <property type="project" value="UniProtKB-SubCell"/>
</dbReference>
<evidence type="ECO:0000256" key="1">
    <source>
        <dbReference type="ARBA" id="ARBA00004141"/>
    </source>
</evidence>
<reference evidence="10" key="2">
    <citation type="submission" date="2017-10" db="EMBL/GenBank/DDBJ databases">
        <title>Ladona fulva Genome sequencing and assembly.</title>
        <authorList>
            <person name="Murali S."/>
            <person name="Richards S."/>
            <person name="Bandaranaike D."/>
            <person name="Bellair M."/>
            <person name="Blankenburg K."/>
            <person name="Chao H."/>
            <person name="Dinh H."/>
            <person name="Doddapaneni H."/>
            <person name="Dugan-Rocha S."/>
            <person name="Elkadiri S."/>
            <person name="Gnanaolivu R."/>
            <person name="Hernandez B."/>
            <person name="Skinner E."/>
            <person name="Javaid M."/>
            <person name="Lee S."/>
            <person name="Li M."/>
            <person name="Ming W."/>
            <person name="Munidasa M."/>
            <person name="Muniz J."/>
            <person name="Nguyen L."/>
            <person name="Hughes D."/>
            <person name="Osuji N."/>
            <person name="Pu L.-L."/>
            <person name="Puazo M."/>
            <person name="Qu C."/>
            <person name="Quiroz J."/>
            <person name="Raj R."/>
            <person name="Weissenberger G."/>
            <person name="Xin Y."/>
            <person name="Zou X."/>
            <person name="Han Y."/>
            <person name="Worley K."/>
            <person name="Muzny D."/>
            <person name="Gibbs R."/>
        </authorList>
    </citation>
    <scope>NUCLEOTIDE SEQUENCE</scope>
    <source>
        <strain evidence="10">Sampled in the wild</strain>
    </source>
</reference>
<reference evidence="10" key="1">
    <citation type="submission" date="2013-04" db="EMBL/GenBank/DDBJ databases">
        <authorList>
            <person name="Qu J."/>
            <person name="Murali S.C."/>
            <person name="Bandaranaike D."/>
            <person name="Bellair M."/>
            <person name="Blankenburg K."/>
            <person name="Chao H."/>
            <person name="Dinh H."/>
            <person name="Doddapaneni H."/>
            <person name="Downs B."/>
            <person name="Dugan-Rocha S."/>
            <person name="Elkadiri S."/>
            <person name="Gnanaolivu R.D."/>
            <person name="Hernandez B."/>
            <person name="Javaid M."/>
            <person name="Jayaseelan J.C."/>
            <person name="Lee S."/>
            <person name="Li M."/>
            <person name="Ming W."/>
            <person name="Munidasa M."/>
            <person name="Muniz J."/>
            <person name="Nguyen L."/>
            <person name="Ongeri F."/>
            <person name="Osuji N."/>
            <person name="Pu L.-L."/>
            <person name="Puazo M."/>
            <person name="Qu C."/>
            <person name="Quiroz J."/>
            <person name="Raj R."/>
            <person name="Weissenberger G."/>
            <person name="Xin Y."/>
            <person name="Zou X."/>
            <person name="Han Y."/>
            <person name="Richards S."/>
            <person name="Worley K."/>
            <person name="Muzny D."/>
            <person name="Gibbs R."/>
        </authorList>
    </citation>
    <scope>NUCLEOTIDE SEQUENCE</scope>
    <source>
        <strain evidence="10">Sampled in the wild</strain>
    </source>
</reference>
<dbReference type="GO" id="GO:0019706">
    <property type="term" value="F:protein-cysteine S-palmitoyltransferase activity"/>
    <property type="evidence" value="ECO:0007669"/>
    <property type="project" value="UniProtKB-EC"/>
</dbReference>
<comment type="similarity">
    <text evidence="7">Belongs to the DHHC palmitoyltransferase family.</text>
</comment>
<feature type="compositionally biased region" description="Polar residues" evidence="8">
    <location>
        <begin position="408"/>
        <end position="421"/>
    </location>
</feature>
<dbReference type="OrthoDB" id="331948at2759"/>
<dbReference type="PROSITE" id="PS50216">
    <property type="entry name" value="DHHC"/>
    <property type="match status" value="1"/>
</dbReference>
<evidence type="ECO:0000256" key="3">
    <source>
        <dbReference type="ARBA" id="ARBA00022692"/>
    </source>
</evidence>
<dbReference type="EC" id="2.3.1.225" evidence="7"/>
<comment type="caution">
    <text evidence="10">The sequence shown here is derived from an EMBL/GenBank/DDBJ whole genome shotgun (WGS) entry which is preliminary data.</text>
</comment>
<evidence type="ECO:0000313" key="11">
    <source>
        <dbReference type="Proteomes" id="UP000792457"/>
    </source>
</evidence>
<evidence type="ECO:0000256" key="5">
    <source>
        <dbReference type="ARBA" id="ARBA00023136"/>
    </source>
</evidence>
<keyword evidence="4 7" id="KW-1133">Transmembrane helix</keyword>
<gene>
    <name evidence="10" type="ORF">J437_LFUL003657</name>
</gene>
<keyword evidence="11" id="KW-1185">Reference proteome</keyword>
<dbReference type="AlphaFoldDB" id="A0A8K0P014"/>
<comment type="domain">
    <text evidence="7">The DHHC domain is required for palmitoyltransferase activity.</text>
</comment>
<feature type="transmembrane region" description="Helical" evidence="7">
    <location>
        <begin position="137"/>
        <end position="159"/>
    </location>
</feature>
<evidence type="ECO:0000259" key="9">
    <source>
        <dbReference type="Pfam" id="PF01529"/>
    </source>
</evidence>
<evidence type="ECO:0000256" key="2">
    <source>
        <dbReference type="ARBA" id="ARBA00022679"/>
    </source>
</evidence>
<feature type="region of interest" description="Disordered" evidence="8">
    <location>
        <begin position="406"/>
        <end position="428"/>
    </location>
</feature>
<feature type="domain" description="Palmitoyltransferase DHHC" evidence="9">
    <location>
        <begin position="86"/>
        <end position="221"/>
    </location>
</feature>
<evidence type="ECO:0000256" key="8">
    <source>
        <dbReference type="SAM" id="MobiDB-lite"/>
    </source>
</evidence>
<dbReference type="Pfam" id="PF01529">
    <property type="entry name" value="DHHC"/>
    <property type="match status" value="1"/>
</dbReference>
<evidence type="ECO:0000256" key="7">
    <source>
        <dbReference type="RuleBase" id="RU079119"/>
    </source>
</evidence>
<keyword evidence="3 7" id="KW-0812">Transmembrane</keyword>
<comment type="catalytic activity">
    <reaction evidence="7">
        <text>L-cysteinyl-[protein] + hexadecanoyl-CoA = S-hexadecanoyl-L-cysteinyl-[protein] + CoA</text>
        <dbReference type="Rhea" id="RHEA:36683"/>
        <dbReference type="Rhea" id="RHEA-COMP:10131"/>
        <dbReference type="Rhea" id="RHEA-COMP:11032"/>
        <dbReference type="ChEBI" id="CHEBI:29950"/>
        <dbReference type="ChEBI" id="CHEBI:57287"/>
        <dbReference type="ChEBI" id="CHEBI:57379"/>
        <dbReference type="ChEBI" id="CHEBI:74151"/>
        <dbReference type="EC" id="2.3.1.225"/>
    </reaction>
</comment>
<feature type="transmembrane region" description="Helical" evidence="7">
    <location>
        <begin position="12"/>
        <end position="36"/>
    </location>
</feature>
<evidence type="ECO:0000313" key="10">
    <source>
        <dbReference type="EMBL" id="KAG8228022.1"/>
    </source>
</evidence>
<keyword evidence="5 7" id="KW-0472">Membrane</keyword>
<sequence length="428" mass="49080">MCFGTLKKLCHFGPLTALGIIKSISFMAVHCCSMWWPPSASLGGSINIGCFLIFSALTIYNFLSSIYEGPGFLPPGWQPENDEDTKFLQFCGVCEGFKAPRAHHCRKCGRCVLKMDHHCPWINNCVGHRNHAHFAAFLLFATCGCFHAAIIFSCSLIRACNRDWYLYYGNPDEPIVSMTPYTLVFCLFCLGLSIGVAVVVGMLFFFQLRSMWRNQTGIEDWIVEKAHHRRRDGSSTFVFPYNLGWRKNLCQVINFSCEPVGDGIIWPIREGCDQYVLTNIELICHGFLINLHVKREQLEQKLEKRERTRRYLVMEDYSGSWFPISKGLSVCCRPPLTDEPRIKVKKGDTVLVTRWKLYWLFGEKEEDNAETGEPEKEEMRKSSNRVRGWFPRRCVVEIINGSARSMVRGSSTVPSETSQQGKWEKKTK</sequence>
<proteinExistence type="inferred from homology"/>
<feature type="transmembrane region" description="Helical" evidence="7">
    <location>
        <begin position="179"/>
        <end position="206"/>
    </location>
</feature>
<feature type="transmembrane region" description="Helical" evidence="7">
    <location>
        <begin position="42"/>
        <end position="63"/>
    </location>
</feature>